<gene>
    <name evidence="2" type="ORF">NMK_0991</name>
</gene>
<keyword evidence="1" id="KW-1133">Transmembrane helix</keyword>
<evidence type="ECO:0000313" key="3">
    <source>
        <dbReference type="Proteomes" id="UP000245081"/>
    </source>
</evidence>
<reference evidence="2 3" key="1">
    <citation type="journal article" date="2018" name="Environ. Microbiol.">
        <title>Isolation and genomic characterization of Novimethylophilus kurashikiensis gen. nov. sp. nov., a new lanthanide-dependent methylotrophic species of Methylophilaceae.</title>
        <authorList>
            <person name="Lv H."/>
            <person name="Sahin N."/>
            <person name="Tani A."/>
        </authorList>
    </citation>
    <scope>NUCLEOTIDE SEQUENCE [LARGE SCALE GENOMIC DNA]</scope>
    <source>
        <strain evidence="2 3">La2-4</strain>
    </source>
</reference>
<feature type="transmembrane region" description="Helical" evidence="1">
    <location>
        <begin position="12"/>
        <end position="29"/>
    </location>
</feature>
<evidence type="ECO:0000256" key="1">
    <source>
        <dbReference type="SAM" id="Phobius"/>
    </source>
</evidence>
<dbReference type="EMBL" id="BDOQ01000003">
    <property type="protein sequence ID" value="GBG13444.1"/>
    <property type="molecule type" value="Genomic_DNA"/>
</dbReference>
<sequence>MSEFWGYPNADILAVIIIGACSGLCLYCARRFVSRYQ</sequence>
<keyword evidence="1" id="KW-0812">Transmembrane</keyword>
<protein>
    <submittedName>
        <fullName evidence="2">Probable chemoreceptor glutamine deamidase CheD</fullName>
    </submittedName>
</protein>
<keyword evidence="3" id="KW-1185">Reference proteome</keyword>
<organism evidence="2 3">
    <name type="scientific">Novimethylophilus kurashikiensis</name>
    <dbReference type="NCBI Taxonomy" id="1825523"/>
    <lineage>
        <taxon>Bacteria</taxon>
        <taxon>Pseudomonadati</taxon>
        <taxon>Pseudomonadota</taxon>
        <taxon>Betaproteobacteria</taxon>
        <taxon>Nitrosomonadales</taxon>
        <taxon>Methylophilaceae</taxon>
        <taxon>Novimethylophilus</taxon>
    </lineage>
</organism>
<name>A0A2R5F9X8_9PROT</name>
<dbReference type="AlphaFoldDB" id="A0A2R5F9X8"/>
<keyword evidence="1" id="KW-0472">Membrane</keyword>
<accession>A0A2R5F9X8</accession>
<dbReference type="Proteomes" id="UP000245081">
    <property type="component" value="Unassembled WGS sequence"/>
</dbReference>
<comment type="caution">
    <text evidence="2">The sequence shown here is derived from an EMBL/GenBank/DDBJ whole genome shotgun (WGS) entry which is preliminary data.</text>
</comment>
<evidence type="ECO:0000313" key="2">
    <source>
        <dbReference type="EMBL" id="GBG13444.1"/>
    </source>
</evidence>
<keyword evidence="2" id="KW-0675">Receptor</keyword>
<proteinExistence type="predicted"/>